<dbReference type="FunFam" id="3.20.20.70:FF:000009">
    <property type="entry name" value="1-(5-phosphoribosyl)-5-[(5-phosphoribosylamino)methylideneamino] imidazole-4-carboxamide isomerase"/>
    <property type="match status" value="1"/>
</dbReference>
<evidence type="ECO:0000313" key="11">
    <source>
        <dbReference type="EMBL" id="SHE75386.1"/>
    </source>
</evidence>
<dbReference type="SUPFAM" id="SSF51366">
    <property type="entry name" value="Ribulose-phoshate binding barrel"/>
    <property type="match status" value="1"/>
</dbReference>
<accession>A0A1M4W2E7</accession>
<dbReference type="GO" id="GO:0000105">
    <property type="term" value="P:L-histidine biosynthetic process"/>
    <property type="evidence" value="ECO:0007669"/>
    <property type="project" value="UniProtKB-UniRule"/>
</dbReference>
<keyword evidence="8 9" id="KW-0413">Isomerase</keyword>
<dbReference type="InterPro" id="IPR006062">
    <property type="entry name" value="His_biosynth"/>
</dbReference>
<evidence type="ECO:0000256" key="3">
    <source>
        <dbReference type="ARBA" id="ARBA00005133"/>
    </source>
</evidence>
<reference evidence="12" key="1">
    <citation type="submission" date="2016-11" db="EMBL/GenBank/DDBJ databases">
        <authorList>
            <person name="Varghese N."/>
            <person name="Submissions S."/>
        </authorList>
    </citation>
    <scope>NUCLEOTIDE SEQUENCE [LARGE SCALE GENOMIC DNA]</scope>
    <source>
        <strain evidence="12">DSM 19514</strain>
    </source>
</reference>
<evidence type="ECO:0000256" key="7">
    <source>
        <dbReference type="ARBA" id="ARBA00023102"/>
    </source>
</evidence>
<dbReference type="GO" id="GO:0003949">
    <property type="term" value="F:1-(5-phosphoribosyl)-5-[(5-phosphoribosylamino)methylideneamino]imidazole-4-carboxamide isomerase activity"/>
    <property type="evidence" value="ECO:0007669"/>
    <property type="project" value="UniProtKB-UniRule"/>
</dbReference>
<proteinExistence type="inferred from homology"/>
<dbReference type="InterPro" id="IPR023016">
    <property type="entry name" value="HisA/PriA"/>
</dbReference>
<evidence type="ECO:0000256" key="10">
    <source>
        <dbReference type="RuleBase" id="RU003657"/>
    </source>
</evidence>
<dbReference type="InterPro" id="IPR011060">
    <property type="entry name" value="RibuloseP-bd_barrel"/>
</dbReference>
<evidence type="ECO:0000256" key="2">
    <source>
        <dbReference type="ARBA" id="ARBA00004496"/>
    </source>
</evidence>
<dbReference type="InterPro" id="IPR013785">
    <property type="entry name" value="Aldolase_TIM"/>
</dbReference>
<dbReference type="OrthoDB" id="9807749at2"/>
<evidence type="ECO:0000313" key="12">
    <source>
        <dbReference type="Proteomes" id="UP000184295"/>
    </source>
</evidence>
<dbReference type="HAMAP" id="MF_01014">
    <property type="entry name" value="HisA"/>
    <property type="match status" value="1"/>
</dbReference>
<organism evidence="11 12">
    <name type="scientific">Ferrithrix thermotolerans DSM 19514</name>
    <dbReference type="NCBI Taxonomy" id="1121881"/>
    <lineage>
        <taxon>Bacteria</taxon>
        <taxon>Bacillati</taxon>
        <taxon>Actinomycetota</taxon>
        <taxon>Acidimicrobiia</taxon>
        <taxon>Acidimicrobiales</taxon>
        <taxon>Acidimicrobiaceae</taxon>
        <taxon>Ferrithrix</taxon>
    </lineage>
</organism>
<dbReference type="Pfam" id="PF00977">
    <property type="entry name" value="His_biosynth"/>
    <property type="match status" value="1"/>
</dbReference>
<dbReference type="GO" id="GO:0000162">
    <property type="term" value="P:L-tryptophan biosynthetic process"/>
    <property type="evidence" value="ECO:0007669"/>
    <property type="project" value="TreeGrafter"/>
</dbReference>
<feature type="active site" description="Proton donor" evidence="9">
    <location>
        <position position="128"/>
    </location>
</feature>
<evidence type="ECO:0000256" key="6">
    <source>
        <dbReference type="ARBA" id="ARBA00022605"/>
    </source>
</evidence>
<comment type="similarity">
    <text evidence="4 9 10">Belongs to the HisA/HisF family.</text>
</comment>
<evidence type="ECO:0000256" key="5">
    <source>
        <dbReference type="ARBA" id="ARBA00022490"/>
    </source>
</evidence>
<keyword evidence="6 9" id="KW-0028">Amino-acid biosynthesis</keyword>
<evidence type="ECO:0000256" key="1">
    <source>
        <dbReference type="ARBA" id="ARBA00000901"/>
    </source>
</evidence>
<dbReference type="AlphaFoldDB" id="A0A1M4W2E7"/>
<gene>
    <name evidence="9" type="primary">hisA</name>
    <name evidence="11" type="ORF">SAMN02745225_01521</name>
</gene>
<dbReference type="GO" id="GO:0005737">
    <property type="term" value="C:cytoplasm"/>
    <property type="evidence" value="ECO:0007669"/>
    <property type="project" value="UniProtKB-SubCell"/>
</dbReference>
<dbReference type="InterPro" id="IPR044524">
    <property type="entry name" value="Isoase_HisA-like"/>
</dbReference>
<comment type="pathway">
    <text evidence="3 9">Amino-acid biosynthesis; L-histidine biosynthesis; L-histidine from 5-phospho-alpha-D-ribose 1-diphosphate: step 4/9.</text>
</comment>
<keyword evidence="12" id="KW-1185">Reference proteome</keyword>
<sequence length="245" mass="26455">MKVIPAIDIINGRCVRLVQGDYESVINYQEVEATATEFFDKGVTSLHIVDLDAAKLGCPVNVASIQGVVGRGGAEIQVGGGVRSLDSAKIYLDMGVSRVVVGTSVVHDREFFALLNKEYPGRVVASLDYRRVGRKLMVATHGWQKSSEVELFAAIAAVVELGCRNVLATDISKDGTFRGPDTVTYGQILERFDVDLIASGGVGSISDLEELSMVEASNRQLYGAVVGRAIHDGRIDVQEALARWR</sequence>
<evidence type="ECO:0000256" key="4">
    <source>
        <dbReference type="ARBA" id="ARBA00009667"/>
    </source>
</evidence>
<dbReference type="EC" id="5.3.1.16" evidence="9"/>
<comment type="catalytic activity">
    <reaction evidence="1 9">
        <text>1-(5-phospho-beta-D-ribosyl)-5-[(5-phospho-beta-D-ribosylamino)methylideneamino]imidazole-4-carboxamide = 5-[(5-phospho-1-deoxy-D-ribulos-1-ylimino)methylamino]-1-(5-phospho-beta-D-ribosyl)imidazole-4-carboxamide</text>
        <dbReference type="Rhea" id="RHEA:15469"/>
        <dbReference type="ChEBI" id="CHEBI:58435"/>
        <dbReference type="ChEBI" id="CHEBI:58525"/>
        <dbReference type="EC" id="5.3.1.16"/>
    </reaction>
</comment>
<dbReference type="RefSeq" id="WP_072790833.1">
    <property type="nucleotide sequence ID" value="NZ_FQUL01000021.1"/>
</dbReference>
<comment type="subcellular location">
    <subcellularLocation>
        <location evidence="2 9">Cytoplasm</location>
    </subcellularLocation>
</comment>
<keyword evidence="5 9" id="KW-0963">Cytoplasm</keyword>
<keyword evidence="7 9" id="KW-0368">Histidine biosynthesis</keyword>
<dbReference type="PANTHER" id="PTHR43090:SF2">
    <property type="entry name" value="1-(5-PHOSPHORIBOSYL)-5-[(5-PHOSPHORIBOSYLAMINO)METHYLIDENEAMINO] IMIDAZOLE-4-CARBOXAMIDE ISOMERASE"/>
    <property type="match status" value="1"/>
</dbReference>
<dbReference type="STRING" id="1121881.SAMN02745225_01521"/>
<evidence type="ECO:0000256" key="8">
    <source>
        <dbReference type="ARBA" id="ARBA00023235"/>
    </source>
</evidence>
<protein>
    <recommendedName>
        <fullName evidence="9">1-(5-phosphoribosyl)-5-[(5-phosphoribosylamino)methylideneamino] imidazole-4-carboxamide isomerase</fullName>
        <ecNumber evidence="9">5.3.1.16</ecNumber>
    </recommendedName>
    <alternativeName>
        <fullName evidence="9">Phosphoribosylformimino-5-aminoimidazole carboxamide ribotide isomerase</fullName>
    </alternativeName>
</protein>
<dbReference type="Proteomes" id="UP000184295">
    <property type="component" value="Unassembled WGS sequence"/>
</dbReference>
<feature type="active site" description="Proton acceptor" evidence="9">
    <location>
        <position position="8"/>
    </location>
</feature>
<dbReference type="UniPathway" id="UPA00031">
    <property type="reaction ID" value="UER00009"/>
</dbReference>
<dbReference type="PANTHER" id="PTHR43090">
    <property type="entry name" value="1-(5-PHOSPHORIBOSYL)-5-[(5-PHOSPHORIBOSYLAMINO)METHYLIDENEAMINO] IMIDAZOLE-4-CARBOXAMIDE ISOMERASE"/>
    <property type="match status" value="1"/>
</dbReference>
<dbReference type="Gene3D" id="3.20.20.70">
    <property type="entry name" value="Aldolase class I"/>
    <property type="match status" value="1"/>
</dbReference>
<dbReference type="CDD" id="cd04732">
    <property type="entry name" value="HisA"/>
    <property type="match status" value="1"/>
</dbReference>
<dbReference type="EMBL" id="FQUL01000021">
    <property type="protein sequence ID" value="SHE75386.1"/>
    <property type="molecule type" value="Genomic_DNA"/>
</dbReference>
<name>A0A1M4W2E7_9ACTN</name>
<evidence type="ECO:0000256" key="9">
    <source>
        <dbReference type="HAMAP-Rule" id="MF_01014"/>
    </source>
</evidence>